<feature type="domain" description="Reverse transcriptase Ty1/copia-type" evidence="1">
    <location>
        <begin position="11"/>
        <end position="70"/>
    </location>
</feature>
<accession>A0A392SI61</accession>
<organism evidence="2 3">
    <name type="scientific">Trifolium medium</name>
    <dbReference type="NCBI Taxonomy" id="97028"/>
    <lineage>
        <taxon>Eukaryota</taxon>
        <taxon>Viridiplantae</taxon>
        <taxon>Streptophyta</taxon>
        <taxon>Embryophyta</taxon>
        <taxon>Tracheophyta</taxon>
        <taxon>Spermatophyta</taxon>
        <taxon>Magnoliopsida</taxon>
        <taxon>eudicotyledons</taxon>
        <taxon>Gunneridae</taxon>
        <taxon>Pentapetalae</taxon>
        <taxon>rosids</taxon>
        <taxon>fabids</taxon>
        <taxon>Fabales</taxon>
        <taxon>Fabaceae</taxon>
        <taxon>Papilionoideae</taxon>
        <taxon>50 kb inversion clade</taxon>
        <taxon>NPAAA clade</taxon>
        <taxon>Hologalegina</taxon>
        <taxon>IRL clade</taxon>
        <taxon>Trifolieae</taxon>
        <taxon>Trifolium</taxon>
    </lineage>
</organism>
<evidence type="ECO:0000259" key="1">
    <source>
        <dbReference type="Pfam" id="PF07727"/>
    </source>
</evidence>
<protein>
    <recommendedName>
        <fullName evidence="1">Reverse transcriptase Ty1/copia-type domain-containing protein</fullName>
    </recommendedName>
</protein>
<sequence>MKEELLQFEKNEVWELVPAPQDHSIIGTRWVFRNKLDENGKVTRNKARLVAQGYNQQESIDYDETFAPVA</sequence>
<dbReference type="Pfam" id="PF07727">
    <property type="entry name" value="RVT_2"/>
    <property type="match status" value="1"/>
</dbReference>
<dbReference type="AlphaFoldDB" id="A0A392SI61"/>
<reference evidence="2 3" key="1">
    <citation type="journal article" date="2018" name="Front. Plant Sci.">
        <title>Red Clover (Trifolium pratense) and Zigzag Clover (T. medium) - A Picture of Genomic Similarities and Differences.</title>
        <authorList>
            <person name="Dluhosova J."/>
            <person name="Istvanek J."/>
            <person name="Nedelnik J."/>
            <person name="Repkova J."/>
        </authorList>
    </citation>
    <scope>NUCLEOTIDE SEQUENCE [LARGE SCALE GENOMIC DNA]</scope>
    <source>
        <strain evidence="3">cv. 10/8</strain>
        <tissue evidence="2">Leaf</tissue>
    </source>
</reference>
<proteinExistence type="predicted"/>
<evidence type="ECO:0000313" key="2">
    <source>
        <dbReference type="EMBL" id="MCI48588.1"/>
    </source>
</evidence>
<comment type="caution">
    <text evidence="2">The sequence shown here is derived from an EMBL/GenBank/DDBJ whole genome shotgun (WGS) entry which is preliminary data.</text>
</comment>
<feature type="non-terminal residue" evidence="2">
    <location>
        <position position="70"/>
    </location>
</feature>
<dbReference type="Proteomes" id="UP000265520">
    <property type="component" value="Unassembled WGS sequence"/>
</dbReference>
<name>A0A392SI61_9FABA</name>
<dbReference type="InterPro" id="IPR013103">
    <property type="entry name" value="RVT_2"/>
</dbReference>
<evidence type="ECO:0000313" key="3">
    <source>
        <dbReference type="Proteomes" id="UP000265520"/>
    </source>
</evidence>
<dbReference type="EMBL" id="LXQA010388594">
    <property type="protein sequence ID" value="MCI48588.1"/>
    <property type="molecule type" value="Genomic_DNA"/>
</dbReference>
<keyword evidence="3" id="KW-1185">Reference proteome</keyword>